<dbReference type="InterPro" id="IPR015943">
    <property type="entry name" value="WD40/YVTN_repeat-like_dom_sf"/>
</dbReference>
<sequence length="385" mass="42504">MMIAPAKTVTPPPQAAHDFPTSTTVRRAAAIPPQHPFMMSPLNQPSPYVKSPWFKLSSQPYGRNGNGLIGSLHREQGHVYSLAASEDMLYTGSDGKNIRVWKNLMDFGAFKSNSGLVKAIVISGRRIFTGHQDGKIRVWKVSDINADGHKKIGTLPTLKEYLKSSMNPKSYVKVRHHRKVPPGLLYSGSWDKTIKVWRLSNSKWLESIDAHDDAINSVSVGFDGIVFSGSADGTVKVWRRELLGRSTRHFYVQTLLNQKDAVTSLVVNASSAVVYSGSSDGLVNFWEGSNHLSYGGVLRGHKLAVLCLATAGKLLFSGSADNSVCVWKRENDEVHVCLTVLTGHYGPIKCLAIEQDYDLWIVYSGSLDKTAKVWRVSESYTRLSP</sequence>
<dbReference type="InterPro" id="IPR036322">
    <property type="entry name" value="WD40_repeat_dom_sf"/>
</dbReference>
<dbReference type="CDD" id="cd00200">
    <property type="entry name" value="WD40"/>
    <property type="match status" value="1"/>
</dbReference>
<feature type="repeat" description="WD" evidence="3">
    <location>
        <begin position="184"/>
        <end position="207"/>
    </location>
</feature>
<dbReference type="EMBL" id="BSYO01000026">
    <property type="protein sequence ID" value="GMH23556.1"/>
    <property type="molecule type" value="Genomic_DNA"/>
</dbReference>
<name>A0AAD3T7P8_NEPGR</name>
<accession>A0AAD3T7P8</accession>
<dbReference type="InterPro" id="IPR020472">
    <property type="entry name" value="WD40_PAC1"/>
</dbReference>
<proteinExistence type="predicted"/>
<dbReference type="PANTHER" id="PTHR22844">
    <property type="entry name" value="F-BOX AND WD40 DOMAIN PROTEIN"/>
    <property type="match status" value="1"/>
</dbReference>
<dbReference type="InterPro" id="IPR001680">
    <property type="entry name" value="WD40_rpt"/>
</dbReference>
<reference evidence="4" key="1">
    <citation type="submission" date="2023-05" db="EMBL/GenBank/DDBJ databases">
        <title>Nepenthes gracilis genome sequencing.</title>
        <authorList>
            <person name="Fukushima K."/>
        </authorList>
    </citation>
    <scope>NUCLEOTIDE SEQUENCE</scope>
    <source>
        <strain evidence="4">SING2019-196</strain>
    </source>
</reference>
<protein>
    <submittedName>
        <fullName evidence="4">Uncharacterized protein</fullName>
    </submittedName>
</protein>
<gene>
    <name evidence="4" type="ORF">Nepgr_025399</name>
</gene>
<dbReference type="PROSITE" id="PS50082">
    <property type="entry name" value="WD_REPEATS_2"/>
    <property type="match status" value="5"/>
</dbReference>
<evidence type="ECO:0000256" key="3">
    <source>
        <dbReference type="PROSITE-ProRule" id="PRU00221"/>
    </source>
</evidence>
<dbReference type="Proteomes" id="UP001279734">
    <property type="component" value="Unassembled WGS sequence"/>
</dbReference>
<dbReference type="Gene3D" id="2.130.10.10">
    <property type="entry name" value="YVTN repeat-like/Quinoprotein amine dehydrogenase"/>
    <property type="match status" value="3"/>
</dbReference>
<feature type="repeat" description="WD" evidence="3">
    <location>
        <begin position="208"/>
        <end position="238"/>
    </location>
</feature>
<dbReference type="SUPFAM" id="SSF50978">
    <property type="entry name" value="WD40 repeat-like"/>
    <property type="match status" value="1"/>
</dbReference>
<dbReference type="PANTHER" id="PTHR22844:SF370">
    <property type="entry name" value="OS12G0594000 PROTEIN"/>
    <property type="match status" value="1"/>
</dbReference>
<dbReference type="InterPro" id="IPR045182">
    <property type="entry name" value="JINGUBANG-like"/>
</dbReference>
<keyword evidence="1 3" id="KW-0853">WD repeat</keyword>
<evidence type="ECO:0000256" key="2">
    <source>
        <dbReference type="ARBA" id="ARBA00022737"/>
    </source>
</evidence>
<keyword evidence="5" id="KW-1185">Reference proteome</keyword>
<dbReference type="PROSITE" id="PS50294">
    <property type="entry name" value="WD_REPEATS_REGION"/>
    <property type="match status" value="1"/>
</dbReference>
<organism evidence="4 5">
    <name type="scientific">Nepenthes gracilis</name>
    <name type="common">Slender pitcher plant</name>
    <dbReference type="NCBI Taxonomy" id="150966"/>
    <lineage>
        <taxon>Eukaryota</taxon>
        <taxon>Viridiplantae</taxon>
        <taxon>Streptophyta</taxon>
        <taxon>Embryophyta</taxon>
        <taxon>Tracheophyta</taxon>
        <taxon>Spermatophyta</taxon>
        <taxon>Magnoliopsida</taxon>
        <taxon>eudicotyledons</taxon>
        <taxon>Gunneridae</taxon>
        <taxon>Pentapetalae</taxon>
        <taxon>Caryophyllales</taxon>
        <taxon>Nepenthaceae</taxon>
        <taxon>Nepenthes</taxon>
    </lineage>
</organism>
<feature type="repeat" description="WD" evidence="3">
    <location>
        <begin position="255"/>
        <end position="287"/>
    </location>
</feature>
<keyword evidence="2" id="KW-0677">Repeat</keyword>
<evidence type="ECO:0000313" key="5">
    <source>
        <dbReference type="Proteomes" id="UP001279734"/>
    </source>
</evidence>
<dbReference type="PRINTS" id="PR00320">
    <property type="entry name" value="GPROTEINBRPT"/>
</dbReference>
<dbReference type="SMART" id="SM00320">
    <property type="entry name" value="WD40"/>
    <property type="match status" value="7"/>
</dbReference>
<feature type="repeat" description="WD" evidence="3">
    <location>
        <begin position="341"/>
        <end position="384"/>
    </location>
</feature>
<evidence type="ECO:0000256" key="1">
    <source>
        <dbReference type="ARBA" id="ARBA00022574"/>
    </source>
</evidence>
<dbReference type="AlphaFoldDB" id="A0AAD3T7P8"/>
<comment type="caution">
    <text evidence="4">The sequence shown here is derived from an EMBL/GenBank/DDBJ whole genome shotgun (WGS) entry which is preliminary data.</text>
</comment>
<feature type="repeat" description="WD" evidence="3">
    <location>
        <begin position="298"/>
        <end position="328"/>
    </location>
</feature>
<dbReference type="Pfam" id="PF00400">
    <property type="entry name" value="WD40"/>
    <property type="match status" value="6"/>
</dbReference>
<evidence type="ECO:0000313" key="4">
    <source>
        <dbReference type="EMBL" id="GMH23556.1"/>
    </source>
</evidence>